<sequence>MSISYSNEGIDYIFKEENRQILEKAQLEKILPAPINISQKIIFDIYSKGPSDDFDYKYKDTEISIGQL</sequence>
<proteinExistence type="predicted"/>
<accession>A1YVG0</accession>
<dbReference type="EMBL" id="EF138835">
    <property type="protein sequence ID" value="ABM21443.1"/>
    <property type="molecule type" value="Genomic_DNA"/>
</dbReference>
<evidence type="ECO:0000313" key="1">
    <source>
        <dbReference type="EMBL" id="ABM21443.1"/>
    </source>
</evidence>
<organism evidence="1">
    <name type="scientific">Lactobacillus johnsonii</name>
    <dbReference type="NCBI Taxonomy" id="33959"/>
    <lineage>
        <taxon>Bacteria</taxon>
        <taxon>Bacillati</taxon>
        <taxon>Bacillota</taxon>
        <taxon>Bacilli</taxon>
        <taxon>Lactobacillales</taxon>
        <taxon>Lactobacillaceae</taxon>
        <taxon>Lactobacillus</taxon>
    </lineage>
</organism>
<reference evidence="1" key="1">
    <citation type="journal article" date="2007" name="J. Bacteriol.">
        <title>Similarity and differences in the Lactobacillus acidophilus group identified by polyphasic analysis and comparative genomics.</title>
        <authorList>
            <person name="Berger B."/>
            <person name="Pridmore R.D."/>
            <person name="Barretto C."/>
            <person name="Delmas-Julien F."/>
            <person name="Schreiber K."/>
            <person name="Arigoni F."/>
            <person name="Brussow H."/>
        </authorList>
    </citation>
    <scope>NUCLEOTIDE SEQUENCE</scope>
    <source>
        <strain evidence="1">NCC 2767</strain>
    </source>
</reference>
<dbReference type="AlphaFoldDB" id="A1YVG0"/>
<protein>
    <submittedName>
        <fullName evidence="1">Uncharacterized protein</fullName>
    </submittedName>
</protein>
<dbReference type="RefSeq" id="WP_151498060.1">
    <property type="nucleotide sequence ID" value="NZ_RIPR01000005.1"/>
</dbReference>
<gene>
    <name evidence="1" type="ORF">NCC2767LJ0020</name>
</gene>
<name>A1YVG0_LACJH</name>